<evidence type="ECO:0000313" key="2">
    <source>
        <dbReference type="Proteomes" id="UP000503197"/>
    </source>
</evidence>
<gene>
    <name evidence="1" type="ORF">HMSLTHF_08060</name>
</gene>
<evidence type="ECO:0000313" key="1">
    <source>
        <dbReference type="EMBL" id="BCA91031.1"/>
    </source>
</evidence>
<proteinExistence type="predicted"/>
<organism evidence="1 2">
    <name type="scientific">Vreelandella aquamarina</name>
    <dbReference type="NCBI Taxonomy" id="77097"/>
    <lineage>
        <taxon>Bacteria</taxon>
        <taxon>Pseudomonadati</taxon>
        <taxon>Pseudomonadota</taxon>
        <taxon>Gammaproteobacteria</taxon>
        <taxon>Oceanospirillales</taxon>
        <taxon>Halomonadaceae</taxon>
        <taxon>Vreelandella</taxon>
    </lineage>
</organism>
<dbReference type="EMBL" id="AP022821">
    <property type="protein sequence ID" value="BCA91031.1"/>
    <property type="molecule type" value="Genomic_DNA"/>
</dbReference>
<dbReference type="AlphaFoldDB" id="A0A6F8SRY9"/>
<protein>
    <submittedName>
        <fullName evidence="1">Uncharacterized protein</fullName>
    </submittedName>
</protein>
<sequence>MQRGAIRIAQSLFMLAHQPLQRGLPNGIVAAVIIHRDCDTSPLLVIELMESTGVPYRQQHCLTV</sequence>
<reference evidence="1 2" key="1">
    <citation type="submission" date="2020-02" db="EMBL/GenBank/DDBJ databases">
        <title>Complete Genome Sequence of Halomonas meridiana strain BAA-801, Isolated from Deep Sea Thermal Vent.</title>
        <authorList>
            <person name="Takahashi Y."/>
            <person name="Takahashi H."/>
            <person name="Galipon J."/>
            <person name="Arakawa K."/>
        </authorList>
    </citation>
    <scope>NUCLEOTIDE SEQUENCE [LARGE SCALE GENOMIC DNA]</scope>
    <source>
        <strain evidence="1 2">Slthf1</strain>
    </source>
</reference>
<name>A0A6F8SRY9_9GAMM</name>
<dbReference type="Proteomes" id="UP000503197">
    <property type="component" value="Chromosome"/>
</dbReference>
<accession>A0A6F8SRY9</accession>